<evidence type="ECO:0000313" key="1">
    <source>
        <dbReference type="EMBL" id="RRT39869.1"/>
    </source>
</evidence>
<evidence type="ECO:0000313" key="2">
    <source>
        <dbReference type="Proteomes" id="UP000287651"/>
    </source>
</evidence>
<dbReference type="AlphaFoldDB" id="A0A426XK20"/>
<protein>
    <submittedName>
        <fullName evidence="1">Uncharacterized protein</fullName>
    </submittedName>
</protein>
<name>A0A426XK20_ENSVE</name>
<sequence length="110" mass="11893">MEGRKGDDKGSCGSKRVEMQVEVRLLLCCLKAADEDLSVGNEGRKMQQQGWGRCGSRDGRGEREIAAAKEGSDGNDYYRGGWEMAATNDDDDDINCYGDDDKGSSCGITA</sequence>
<comment type="caution">
    <text evidence="1">The sequence shown here is derived from an EMBL/GenBank/DDBJ whole genome shotgun (WGS) entry which is preliminary data.</text>
</comment>
<gene>
    <name evidence="1" type="ORF">B296_00045894</name>
</gene>
<accession>A0A426XK20</accession>
<dbReference type="Proteomes" id="UP000287651">
    <property type="component" value="Unassembled WGS sequence"/>
</dbReference>
<dbReference type="EMBL" id="AMZH03019816">
    <property type="protein sequence ID" value="RRT39869.1"/>
    <property type="molecule type" value="Genomic_DNA"/>
</dbReference>
<organism evidence="1 2">
    <name type="scientific">Ensete ventricosum</name>
    <name type="common">Abyssinian banana</name>
    <name type="synonym">Musa ensete</name>
    <dbReference type="NCBI Taxonomy" id="4639"/>
    <lineage>
        <taxon>Eukaryota</taxon>
        <taxon>Viridiplantae</taxon>
        <taxon>Streptophyta</taxon>
        <taxon>Embryophyta</taxon>
        <taxon>Tracheophyta</taxon>
        <taxon>Spermatophyta</taxon>
        <taxon>Magnoliopsida</taxon>
        <taxon>Liliopsida</taxon>
        <taxon>Zingiberales</taxon>
        <taxon>Musaceae</taxon>
        <taxon>Ensete</taxon>
    </lineage>
</organism>
<reference evidence="1 2" key="1">
    <citation type="journal article" date="2014" name="Agronomy (Basel)">
        <title>A Draft Genome Sequence for Ensete ventricosum, the Drought-Tolerant Tree Against Hunger.</title>
        <authorList>
            <person name="Harrison J."/>
            <person name="Moore K.A."/>
            <person name="Paszkiewicz K."/>
            <person name="Jones T."/>
            <person name="Grant M."/>
            <person name="Ambacheew D."/>
            <person name="Muzemil S."/>
            <person name="Studholme D.J."/>
        </authorList>
    </citation>
    <scope>NUCLEOTIDE SEQUENCE [LARGE SCALE GENOMIC DNA]</scope>
</reference>
<proteinExistence type="predicted"/>